<evidence type="ECO:0000313" key="2">
    <source>
        <dbReference type="EMBL" id="MBB3957843.1"/>
    </source>
</evidence>
<accession>A0A7W6CJR2</accession>
<dbReference type="AlphaFoldDB" id="A0A7W6CJR2"/>
<protein>
    <submittedName>
        <fullName evidence="2">Uncharacterized protein</fullName>
    </submittedName>
</protein>
<evidence type="ECO:0000256" key="1">
    <source>
        <dbReference type="SAM" id="Phobius"/>
    </source>
</evidence>
<organism evidence="2 3">
    <name type="scientific">Novosphingobium sediminicola</name>
    <dbReference type="NCBI Taxonomy" id="563162"/>
    <lineage>
        <taxon>Bacteria</taxon>
        <taxon>Pseudomonadati</taxon>
        <taxon>Pseudomonadota</taxon>
        <taxon>Alphaproteobacteria</taxon>
        <taxon>Sphingomonadales</taxon>
        <taxon>Sphingomonadaceae</taxon>
        <taxon>Novosphingobium</taxon>
    </lineage>
</organism>
<comment type="caution">
    <text evidence="2">The sequence shown here is derived from an EMBL/GenBank/DDBJ whole genome shotgun (WGS) entry which is preliminary data.</text>
</comment>
<feature type="transmembrane region" description="Helical" evidence="1">
    <location>
        <begin position="56"/>
        <end position="74"/>
    </location>
</feature>
<sequence length="194" mass="21801">MSINAHLDGLRQAFADQFSNEKDGFIYRKNQKGAPFRVSSLERDRFVGTFTKRVRYGLWSLVPATIILIVLLVWLTPDSDSPTFQIAMWAGLAAIILSFQAVFHWAWGAPSRELKHRLPEGLALTREEARAIAFSKISYLQLGLAALAGVGLIWKMSTKVDVFHGSGLVWSIFGAGIVVFAGVQTFRKWRFDQR</sequence>
<evidence type="ECO:0000313" key="3">
    <source>
        <dbReference type="Proteomes" id="UP000548867"/>
    </source>
</evidence>
<keyword evidence="1" id="KW-0472">Membrane</keyword>
<reference evidence="2 3" key="1">
    <citation type="submission" date="2020-08" db="EMBL/GenBank/DDBJ databases">
        <title>Genomic Encyclopedia of Type Strains, Phase IV (KMG-IV): sequencing the most valuable type-strain genomes for metagenomic binning, comparative biology and taxonomic classification.</title>
        <authorList>
            <person name="Goeker M."/>
        </authorList>
    </citation>
    <scope>NUCLEOTIDE SEQUENCE [LARGE SCALE GENOMIC DNA]</scope>
    <source>
        <strain evidence="2 3">DSM 27057</strain>
    </source>
</reference>
<dbReference type="RefSeq" id="WP_183629461.1">
    <property type="nucleotide sequence ID" value="NZ_JACIDX010000041.1"/>
</dbReference>
<keyword evidence="1" id="KW-0812">Transmembrane</keyword>
<keyword evidence="3" id="KW-1185">Reference proteome</keyword>
<gene>
    <name evidence="2" type="ORF">GGR38_004818</name>
</gene>
<feature type="transmembrane region" description="Helical" evidence="1">
    <location>
        <begin position="168"/>
        <end position="186"/>
    </location>
</feature>
<name>A0A7W6CJR2_9SPHN</name>
<keyword evidence="1" id="KW-1133">Transmembrane helix</keyword>
<dbReference type="Proteomes" id="UP000548867">
    <property type="component" value="Unassembled WGS sequence"/>
</dbReference>
<feature type="transmembrane region" description="Helical" evidence="1">
    <location>
        <begin position="137"/>
        <end position="156"/>
    </location>
</feature>
<feature type="transmembrane region" description="Helical" evidence="1">
    <location>
        <begin position="86"/>
        <end position="107"/>
    </location>
</feature>
<dbReference type="EMBL" id="JACIDX010000041">
    <property type="protein sequence ID" value="MBB3957843.1"/>
    <property type="molecule type" value="Genomic_DNA"/>
</dbReference>
<proteinExistence type="predicted"/>